<name>A0A165U7A1_9APHY</name>
<dbReference type="Proteomes" id="UP000076727">
    <property type="component" value="Unassembled WGS sequence"/>
</dbReference>
<dbReference type="Pfam" id="PF06522">
    <property type="entry name" value="B12D"/>
    <property type="match status" value="1"/>
</dbReference>
<keyword evidence="1" id="KW-1133">Transmembrane helix</keyword>
<dbReference type="EMBL" id="KV429033">
    <property type="protein sequence ID" value="KZT74500.1"/>
    <property type="molecule type" value="Genomic_DNA"/>
</dbReference>
<dbReference type="AlphaFoldDB" id="A0A165U7A1"/>
<keyword evidence="3" id="KW-1185">Reference proteome</keyword>
<dbReference type="PANTHER" id="PTHR14256:SF1">
    <property type="entry name" value="GEO09626P1"/>
    <property type="match status" value="1"/>
</dbReference>
<dbReference type="STRING" id="1314783.A0A165U7A1"/>
<sequence>MSVGPRGNVSTAGIRWASGLQTTTPSTITATSLLPNMSQNVRKTFMKNWFAVEATPIFAIVGLVMVGGTWYLTRLARGPTVVWTHSNPTPWNDIKPNEGTKLLTVNQHFDKSWERKKL</sequence>
<keyword evidence="1" id="KW-0472">Membrane</keyword>
<protein>
    <submittedName>
        <fullName evidence="2">Uncharacterized protein</fullName>
    </submittedName>
</protein>
<evidence type="ECO:0000313" key="2">
    <source>
        <dbReference type="EMBL" id="KZT74500.1"/>
    </source>
</evidence>
<evidence type="ECO:0000256" key="1">
    <source>
        <dbReference type="SAM" id="Phobius"/>
    </source>
</evidence>
<gene>
    <name evidence="2" type="ORF">DAEQUDRAFT_720674</name>
</gene>
<dbReference type="PANTHER" id="PTHR14256">
    <property type="entry name" value="NADH-UBIQUINONE OXIDOREDUCTASE MLRQ SUBUNIT"/>
    <property type="match status" value="1"/>
</dbReference>
<feature type="transmembrane region" description="Helical" evidence="1">
    <location>
        <begin position="49"/>
        <end position="72"/>
    </location>
</feature>
<reference evidence="2 3" key="1">
    <citation type="journal article" date="2016" name="Mol. Biol. Evol.">
        <title>Comparative Genomics of Early-Diverging Mushroom-Forming Fungi Provides Insights into the Origins of Lignocellulose Decay Capabilities.</title>
        <authorList>
            <person name="Nagy L.G."/>
            <person name="Riley R."/>
            <person name="Tritt A."/>
            <person name="Adam C."/>
            <person name="Daum C."/>
            <person name="Floudas D."/>
            <person name="Sun H."/>
            <person name="Yadav J.S."/>
            <person name="Pangilinan J."/>
            <person name="Larsson K.H."/>
            <person name="Matsuura K."/>
            <person name="Barry K."/>
            <person name="Labutti K."/>
            <person name="Kuo R."/>
            <person name="Ohm R.A."/>
            <person name="Bhattacharya S.S."/>
            <person name="Shirouzu T."/>
            <person name="Yoshinaga Y."/>
            <person name="Martin F.M."/>
            <person name="Grigoriev I.V."/>
            <person name="Hibbett D.S."/>
        </authorList>
    </citation>
    <scope>NUCLEOTIDE SEQUENCE [LARGE SCALE GENOMIC DNA]</scope>
    <source>
        <strain evidence="2 3">L-15889</strain>
    </source>
</reference>
<dbReference type="OrthoDB" id="5511684at2759"/>
<evidence type="ECO:0000313" key="3">
    <source>
        <dbReference type="Proteomes" id="UP000076727"/>
    </source>
</evidence>
<dbReference type="InterPro" id="IPR010530">
    <property type="entry name" value="B12D"/>
</dbReference>
<accession>A0A165U7A1</accession>
<proteinExistence type="predicted"/>
<keyword evidence="1" id="KW-0812">Transmembrane</keyword>
<organism evidence="2 3">
    <name type="scientific">Daedalea quercina L-15889</name>
    <dbReference type="NCBI Taxonomy" id="1314783"/>
    <lineage>
        <taxon>Eukaryota</taxon>
        <taxon>Fungi</taxon>
        <taxon>Dikarya</taxon>
        <taxon>Basidiomycota</taxon>
        <taxon>Agaricomycotina</taxon>
        <taxon>Agaricomycetes</taxon>
        <taxon>Polyporales</taxon>
        <taxon>Fomitopsis</taxon>
    </lineage>
</organism>